<comment type="function">
    <text evidence="12">Transposase-derived protein that may have nuclease activity. Does not have transposase activity.</text>
</comment>
<evidence type="ECO:0000256" key="6">
    <source>
        <dbReference type="ARBA" id="ARBA00022490"/>
    </source>
</evidence>
<evidence type="ECO:0000256" key="10">
    <source>
        <dbReference type="ARBA" id="ARBA00023242"/>
    </source>
</evidence>
<accession>A0AAW1M0D4</accession>
<dbReference type="InterPro" id="IPR027806">
    <property type="entry name" value="HARBI1_dom"/>
</dbReference>
<dbReference type="GO" id="GO:0005737">
    <property type="term" value="C:cytoplasm"/>
    <property type="evidence" value="ECO:0007669"/>
    <property type="project" value="UniProtKB-SubCell"/>
</dbReference>
<keyword evidence="15" id="KW-1185">Reference proteome</keyword>
<evidence type="ECO:0000256" key="11">
    <source>
        <dbReference type="ARBA" id="ARBA00030126"/>
    </source>
</evidence>
<proteinExistence type="inferred from homology"/>
<evidence type="ECO:0000256" key="3">
    <source>
        <dbReference type="ARBA" id="ARBA00004496"/>
    </source>
</evidence>
<evidence type="ECO:0000256" key="5">
    <source>
        <dbReference type="ARBA" id="ARBA00015519"/>
    </source>
</evidence>
<comment type="caution">
    <text evidence="14">The sequence shown here is derived from an EMBL/GenBank/DDBJ whole genome shotgun (WGS) entry which is preliminary data.</text>
</comment>
<evidence type="ECO:0000313" key="15">
    <source>
        <dbReference type="Proteomes" id="UP001458880"/>
    </source>
</evidence>
<dbReference type="AlphaFoldDB" id="A0AAW1M0D4"/>
<keyword evidence="14" id="KW-0255">Endonuclease</keyword>
<evidence type="ECO:0000256" key="9">
    <source>
        <dbReference type="ARBA" id="ARBA00022801"/>
    </source>
</evidence>
<dbReference type="EMBL" id="JASPKY010000077">
    <property type="protein sequence ID" value="KAK9739201.1"/>
    <property type="molecule type" value="Genomic_DNA"/>
</dbReference>
<protein>
    <recommendedName>
        <fullName evidence="5">Putative nuclease HARBI1</fullName>
    </recommendedName>
    <alternativeName>
        <fullName evidence="11">Harbinger transposase-derived nuclease</fullName>
    </alternativeName>
</protein>
<organism evidence="14 15">
    <name type="scientific">Popillia japonica</name>
    <name type="common">Japanese beetle</name>
    <dbReference type="NCBI Taxonomy" id="7064"/>
    <lineage>
        <taxon>Eukaryota</taxon>
        <taxon>Metazoa</taxon>
        <taxon>Ecdysozoa</taxon>
        <taxon>Arthropoda</taxon>
        <taxon>Hexapoda</taxon>
        <taxon>Insecta</taxon>
        <taxon>Pterygota</taxon>
        <taxon>Neoptera</taxon>
        <taxon>Endopterygota</taxon>
        <taxon>Coleoptera</taxon>
        <taxon>Polyphaga</taxon>
        <taxon>Scarabaeiformia</taxon>
        <taxon>Scarabaeidae</taxon>
        <taxon>Rutelinae</taxon>
        <taxon>Popillia</taxon>
    </lineage>
</organism>
<evidence type="ECO:0000259" key="13">
    <source>
        <dbReference type="Pfam" id="PF13359"/>
    </source>
</evidence>
<evidence type="ECO:0000256" key="2">
    <source>
        <dbReference type="ARBA" id="ARBA00004123"/>
    </source>
</evidence>
<comment type="similarity">
    <text evidence="4">Belongs to the HARBI1 family.</text>
</comment>
<gene>
    <name evidence="14" type="ORF">QE152_g9190</name>
</gene>
<dbReference type="InterPro" id="IPR026103">
    <property type="entry name" value="HARBI1_animal"/>
</dbReference>
<reference evidence="14 15" key="1">
    <citation type="journal article" date="2024" name="BMC Genomics">
        <title>De novo assembly and annotation of Popillia japonica's genome with initial clues to its potential as an invasive pest.</title>
        <authorList>
            <person name="Cucini C."/>
            <person name="Boschi S."/>
            <person name="Funari R."/>
            <person name="Cardaioli E."/>
            <person name="Iannotti N."/>
            <person name="Marturano G."/>
            <person name="Paoli F."/>
            <person name="Bruttini M."/>
            <person name="Carapelli A."/>
            <person name="Frati F."/>
            <person name="Nardi F."/>
        </authorList>
    </citation>
    <scope>NUCLEOTIDE SEQUENCE [LARGE SCALE GENOMIC DNA]</scope>
    <source>
        <strain evidence="14">DMR45628</strain>
    </source>
</reference>
<keyword evidence="7" id="KW-0540">Nuclease</keyword>
<dbReference type="GO" id="GO:0004519">
    <property type="term" value="F:endonuclease activity"/>
    <property type="evidence" value="ECO:0007669"/>
    <property type="project" value="UniProtKB-KW"/>
</dbReference>
<evidence type="ECO:0000256" key="8">
    <source>
        <dbReference type="ARBA" id="ARBA00022723"/>
    </source>
</evidence>
<evidence type="ECO:0000256" key="1">
    <source>
        <dbReference type="ARBA" id="ARBA00001968"/>
    </source>
</evidence>
<dbReference type="InterPro" id="IPR045249">
    <property type="entry name" value="HARBI1-like"/>
</dbReference>
<dbReference type="PANTHER" id="PTHR22930:SF289">
    <property type="entry name" value="DDE TNP4 DOMAIN-CONTAINING PROTEIN-RELATED"/>
    <property type="match status" value="1"/>
</dbReference>
<evidence type="ECO:0000256" key="12">
    <source>
        <dbReference type="ARBA" id="ARBA00045850"/>
    </source>
</evidence>
<dbReference type="PRINTS" id="PR02086">
    <property type="entry name" value="PUTNUCHARBI1"/>
</dbReference>
<dbReference type="Pfam" id="PF13359">
    <property type="entry name" value="DDE_Tnp_4"/>
    <property type="match status" value="1"/>
</dbReference>
<comment type="subcellular location">
    <subcellularLocation>
        <location evidence="3">Cytoplasm</location>
    </subcellularLocation>
    <subcellularLocation>
        <location evidence="2">Nucleus</location>
    </subcellularLocation>
</comment>
<keyword evidence="10" id="KW-0539">Nucleus</keyword>
<sequence length="332" mass="37944">MWVVFTEVNYFDEYDNQEFLSRFQLQKNTCVLLLQEIEDAIKSPTNQKNAVSPATKLLLKLRFYAIGSMLLVAGDFMGDSKSSACVAERNVTNAIAGMSDRYIKFPATQEEQENQKICFYNIARFSCMLGAIDCTHVRIQSPGGNEAEQYRNRKGFFSWNVQVISDTKLCIQDIIARWPGRSHDQTIFDNSRIKARFEVNEFGNGLLLGDSGYGIKPYLITPLINPVTVAEQLFHESQIRSRNVVERLFGVWKRRFPILSFGMRVSLERSKAIIVATAVLHNLAISEGEDVPPLQREQVMDEVEQEENNRNENNVNNARRQALINNHFAHLL</sequence>
<evidence type="ECO:0000313" key="14">
    <source>
        <dbReference type="EMBL" id="KAK9739201.1"/>
    </source>
</evidence>
<keyword evidence="8" id="KW-0479">Metal-binding</keyword>
<dbReference type="PANTHER" id="PTHR22930">
    <property type="match status" value="1"/>
</dbReference>
<comment type="cofactor">
    <cofactor evidence="1">
        <name>a divalent metal cation</name>
        <dbReference type="ChEBI" id="CHEBI:60240"/>
    </cofactor>
</comment>
<dbReference type="GO" id="GO:0005634">
    <property type="term" value="C:nucleus"/>
    <property type="evidence" value="ECO:0007669"/>
    <property type="project" value="UniProtKB-SubCell"/>
</dbReference>
<evidence type="ECO:0000256" key="7">
    <source>
        <dbReference type="ARBA" id="ARBA00022722"/>
    </source>
</evidence>
<dbReference type="GO" id="GO:0016787">
    <property type="term" value="F:hydrolase activity"/>
    <property type="evidence" value="ECO:0007669"/>
    <property type="project" value="UniProtKB-KW"/>
</dbReference>
<feature type="domain" description="DDE Tnp4" evidence="13">
    <location>
        <begin position="132"/>
        <end position="282"/>
    </location>
</feature>
<keyword evidence="9" id="KW-0378">Hydrolase</keyword>
<dbReference type="GO" id="GO:0046872">
    <property type="term" value="F:metal ion binding"/>
    <property type="evidence" value="ECO:0007669"/>
    <property type="project" value="UniProtKB-KW"/>
</dbReference>
<dbReference type="Proteomes" id="UP001458880">
    <property type="component" value="Unassembled WGS sequence"/>
</dbReference>
<keyword evidence="6" id="KW-0963">Cytoplasm</keyword>
<name>A0AAW1M0D4_POPJA</name>
<evidence type="ECO:0000256" key="4">
    <source>
        <dbReference type="ARBA" id="ARBA00006958"/>
    </source>
</evidence>